<dbReference type="SUPFAM" id="SSF53850">
    <property type="entry name" value="Periplasmic binding protein-like II"/>
    <property type="match status" value="1"/>
</dbReference>
<evidence type="ECO:0000256" key="4">
    <source>
        <dbReference type="SAM" id="SignalP"/>
    </source>
</evidence>
<feature type="signal peptide" evidence="4">
    <location>
        <begin position="1"/>
        <end position="24"/>
    </location>
</feature>
<dbReference type="GO" id="GO:0030288">
    <property type="term" value="C:outer membrane-bounded periplasmic space"/>
    <property type="evidence" value="ECO:0007669"/>
    <property type="project" value="UniProtKB-ARBA"/>
</dbReference>
<organism evidence="6 7">
    <name type="scientific">Mesorhizobium tianshanense</name>
    <dbReference type="NCBI Taxonomy" id="39844"/>
    <lineage>
        <taxon>Bacteria</taxon>
        <taxon>Pseudomonadati</taxon>
        <taxon>Pseudomonadota</taxon>
        <taxon>Alphaproteobacteria</taxon>
        <taxon>Hyphomicrobiales</taxon>
        <taxon>Phyllobacteriaceae</taxon>
        <taxon>Mesorhizobium</taxon>
    </lineage>
</organism>
<dbReference type="PROSITE" id="PS01040">
    <property type="entry name" value="SBP_BACTERIAL_5"/>
    <property type="match status" value="1"/>
</dbReference>
<dbReference type="InterPro" id="IPR030678">
    <property type="entry name" value="Peptide/Ni-bd"/>
</dbReference>
<sequence>MTRRLLFALPCALAVLIAVSPAIAKPLTVALNADIRSSNPGVNRDDNTDGVILNVVEGLVAYGEDARVKPLLAKSYEVSDDGLTYTFSLREGVKFHNGAEMTAADVLWSWNRYMDPKTEWRCLPEFDGRNRLKVVSAEAPDAHTFVMKLNEPSALFLATMARTDCAMTAILHKDSVKADGSWDKPIGTGPFIFGEWKRGEYVTLNPFHDYQSPPGEKPDGYVGSKRPLIDEAKFLIVPDAATVKAAVVGGSLDVAQVADSDVAELRQSPALDISTPQVATKHTFLFQTRDPLLSNVKLRQAIAAALDMKQIVAAASNGLGTVNNSAVPPTSAYFDEVQRQGYSHDLQRAKALLAEAGYKGEEITILANQRVAMPSYPAAVMAQAMMQAAGINARIEVLEWATQLDRYQTGRYQMQSFSYSSRLDPALSYEQFSGPKDEQPRKVWENPKALDLIDQAYVISNEEKRGKIFDALHRMMIEDTPLIILYNGVDSVAYSKRVQGYSTWEGKPRLWEVSVAD</sequence>
<evidence type="ECO:0000256" key="2">
    <source>
        <dbReference type="ARBA" id="ARBA00005695"/>
    </source>
</evidence>
<dbReference type="PANTHER" id="PTHR30290">
    <property type="entry name" value="PERIPLASMIC BINDING COMPONENT OF ABC TRANSPORTER"/>
    <property type="match status" value="1"/>
</dbReference>
<comment type="caution">
    <text evidence="6">The sequence shown here is derived from an EMBL/GenBank/DDBJ whole genome shotgun (WGS) entry which is preliminary data.</text>
</comment>
<dbReference type="Pfam" id="PF00496">
    <property type="entry name" value="SBP_bac_5"/>
    <property type="match status" value="1"/>
</dbReference>
<evidence type="ECO:0000256" key="1">
    <source>
        <dbReference type="ARBA" id="ARBA00004418"/>
    </source>
</evidence>
<dbReference type="PANTHER" id="PTHR30290:SF38">
    <property type="entry name" value="D,D-DIPEPTIDE-BINDING PERIPLASMIC PROTEIN DDPA-RELATED"/>
    <property type="match status" value="1"/>
</dbReference>
<evidence type="ECO:0000313" key="6">
    <source>
        <dbReference type="EMBL" id="TWI25207.1"/>
    </source>
</evidence>
<dbReference type="Gene3D" id="3.90.76.10">
    <property type="entry name" value="Dipeptide-binding Protein, Domain 1"/>
    <property type="match status" value="1"/>
</dbReference>
<protein>
    <submittedName>
        <fullName evidence="6">Peptide/nickel transport system substrate-binding protein</fullName>
    </submittedName>
</protein>
<dbReference type="PIRSF" id="PIRSF002741">
    <property type="entry name" value="MppA"/>
    <property type="match status" value="1"/>
</dbReference>
<dbReference type="Gene3D" id="3.10.105.10">
    <property type="entry name" value="Dipeptide-binding Protein, Domain 3"/>
    <property type="match status" value="1"/>
</dbReference>
<proteinExistence type="inferred from homology"/>
<evidence type="ECO:0000313" key="7">
    <source>
        <dbReference type="Proteomes" id="UP000317122"/>
    </source>
</evidence>
<dbReference type="AlphaFoldDB" id="A0A562MZ59"/>
<feature type="domain" description="Solute-binding protein family 5" evidence="5">
    <location>
        <begin position="68"/>
        <end position="433"/>
    </location>
</feature>
<dbReference type="Gene3D" id="3.40.190.10">
    <property type="entry name" value="Periplasmic binding protein-like II"/>
    <property type="match status" value="1"/>
</dbReference>
<dbReference type="OrthoDB" id="9803988at2"/>
<dbReference type="RefSeq" id="WP_145722194.1">
    <property type="nucleotide sequence ID" value="NZ_BSPF01000029.1"/>
</dbReference>
<dbReference type="GO" id="GO:1904680">
    <property type="term" value="F:peptide transmembrane transporter activity"/>
    <property type="evidence" value="ECO:0007669"/>
    <property type="project" value="TreeGrafter"/>
</dbReference>
<comment type="subcellular location">
    <subcellularLocation>
        <location evidence="1">Periplasm</location>
    </subcellularLocation>
</comment>
<evidence type="ECO:0000256" key="3">
    <source>
        <dbReference type="ARBA" id="ARBA00022729"/>
    </source>
</evidence>
<dbReference type="Proteomes" id="UP000317122">
    <property type="component" value="Unassembled WGS sequence"/>
</dbReference>
<comment type="similarity">
    <text evidence="2">Belongs to the bacterial solute-binding protein 5 family.</text>
</comment>
<dbReference type="InterPro" id="IPR000914">
    <property type="entry name" value="SBP_5_dom"/>
</dbReference>
<dbReference type="InterPro" id="IPR039424">
    <property type="entry name" value="SBP_5"/>
</dbReference>
<dbReference type="GO" id="GO:0015833">
    <property type="term" value="P:peptide transport"/>
    <property type="evidence" value="ECO:0007669"/>
    <property type="project" value="TreeGrafter"/>
</dbReference>
<feature type="chain" id="PRO_5022237405" evidence="4">
    <location>
        <begin position="25"/>
        <end position="517"/>
    </location>
</feature>
<keyword evidence="3 4" id="KW-0732">Signal</keyword>
<dbReference type="GO" id="GO:0043190">
    <property type="term" value="C:ATP-binding cassette (ABC) transporter complex"/>
    <property type="evidence" value="ECO:0007669"/>
    <property type="project" value="InterPro"/>
</dbReference>
<name>A0A562MZ59_9HYPH</name>
<reference evidence="6 7" key="1">
    <citation type="journal article" date="2015" name="Stand. Genomic Sci.">
        <title>Genomic Encyclopedia of Bacterial and Archaeal Type Strains, Phase III: the genomes of soil and plant-associated and newly described type strains.</title>
        <authorList>
            <person name="Whitman W.B."/>
            <person name="Woyke T."/>
            <person name="Klenk H.P."/>
            <person name="Zhou Y."/>
            <person name="Lilburn T.G."/>
            <person name="Beck B.J."/>
            <person name="De Vos P."/>
            <person name="Vandamme P."/>
            <person name="Eisen J.A."/>
            <person name="Garrity G."/>
            <person name="Hugenholtz P."/>
            <person name="Kyrpides N.C."/>
        </authorList>
    </citation>
    <scope>NUCLEOTIDE SEQUENCE [LARGE SCALE GENOMIC DNA]</scope>
    <source>
        <strain evidence="6 7">CGMCC 1.2546</strain>
    </source>
</reference>
<keyword evidence="7" id="KW-1185">Reference proteome</keyword>
<gene>
    <name evidence="6" type="ORF">IQ26_06207</name>
</gene>
<dbReference type="EMBL" id="VLKT01000054">
    <property type="protein sequence ID" value="TWI25207.1"/>
    <property type="molecule type" value="Genomic_DNA"/>
</dbReference>
<evidence type="ECO:0000259" key="5">
    <source>
        <dbReference type="Pfam" id="PF00496"/>
    </source>
</evidence>
<accession>A0A562MZ59</accession>
<dbReference type="InterPro" id="IPR023765">
    <property type="entry name" value="SBP_5_CS"/>
</dbReference>